<evidence type="ECO:0000313" key="3">
    <source>
        <dbReference type="Proteomes" id="UP001516400"/>
    </source>
</evidence>
<evidence type="ECO:0000313" key="2">
    <source>
        <dbReference type="EMBL" id="KAL3284985.1"/>
    </source>
</evidence>
<keyword evidence="1" id="KW-1133">Transmembrane helix</keyword>
<keyword evidence="1" id="KW-0472">Membrane</keyword>
<dbReference type="EMBL" id="JABFTP020000165">
    <property type="protein sequence ID" value="KAL3284985.1"/>
    <property type="molecule type" value="Genomic_DNA"/>
</dbReference>
<protein>
    <submittedName>
        <fullName evidence="2">Uncharacterized protein</fullName>
    </submittedName>
</protein>
<keyword evidence="1" id="KW-0812">Transmembrane</keyword>
<organism evidence="2 3">
    <name type="scientific">Cryptolaemus montrouzieri</name>
    <dbReference type="NCBI Taxonomy" id="559131"/>
    <lineage>
        <taxon>Eukaryota</taxon>
        <taxon>Metazoa</taxon>
        <taxon>Ecdysozoa</taxon>
        <taxon>Arthropoda</taxon>
        <taxon>Hexapoda</taxon>
        <taxon>Insecta</taxon>
        <taxon>Pterygota</taxon>
        <taxon>Neoptera</taxon>
        <taxon>Endopterygota</taxon>
        <taxon>Coleoptera</taxon>
        <taxon>Polyphaga</taxon>
        <taxon>Cucujiformia</taxon>
        <taxon>Coccinelloidea</taxon>
        <taxon>Coccinellidae</taxon>
        <taxon>Scymninae</taxon>
        <taxon>Scymnini</taxon>
        <taxon>Cryptolaemus</taxon>
    </lineage>
</organism>
<accession>A0ABD2P2H8</accession>
<keyword evidence="3" id="KW-1185">Reference proteome</keyword>
<dbReference type="Proteomes" id="UP001516400">
    <property type="component" value="Unassembled WGS sequence"/>
</dbReference>
<name>A0ABD2P2H8_9CUCU</name>
<dbReference type="AlphaFoldDB" id="A0ABD2P2H8"/>
<gene>
    <name evidence="2" type="ORF">HHI36_019114</name>
</gene>
<feature type="transmembrane region" description="Helical" evidence="1">
    <location>
        <begin position="76"/>
        <end position="98"/>
    </location>
</feature>
<proteinExistence type="predicted"/>
<evidence type="ECO:0000256" key="1">
    <source>
        <dbReference type="SAM" id="Phobius"/>
    </source>
</evidence>
<feature type="transmembrane region" description="Helical" evidence="1">
    <location>
        <begin position="110"/>
        <end position="132"/>
    </location>
</feature>
<comment type="caution">
    <text evidence="2">The sequence shown here is derived from an EMBL/GenBank/DDBJ whole genome shotgun (WGS) entry which is preliminary data.</text>
</comment>
<sequence>MSAKLYITWLTNMNTWYSAGELQGRLAYALMSIYAPCPKKFQQYIQYDLEPVLYGNMICGICIMIFGRKAMALIRIFYRVVFAVGGTFMFCEASLVYFRWIRDSFPDKSIEPICLGYFGGRVFMVHLLAYLYHVDTRTLMPGYLRPKYDMRYEYMYHTY</sequence>
<reference evidence="2 3" key="1">
    <citation type="journal article" date="2021" name="BMC Biol.">
        <title>Horizontally acquired antibacterial genes associated with adaptive radiation of ladybird beetles.</title>
        <authorList>
            <person name="Li H.S."/>
            <person name="Tang X.F."/>
            <person name="Huang Y.H."/>
            <person name="Xu Z.Y."/>
            <person name="Chen M.L."/>
            <person name="Du X.Y."/>
            <person name="Qiu B.Y."/>
            <person name="Chen P.T."/>
            <person name="Zhang W."/>
            <person name="Slipinski A."/>
            <person name="Escalona H.E."/>
            <person name="Waterhouse R.M."/>
            <person name="Zwick A."/>
            <person name="Pang H."/>
        </authorList>
    </citation>
    <scope>NUCLEOTIDE SEQUENCE [LARGE SCALE GENOMIC DNA]</scope>
    <source>
        <strain evidence="2">SYSU2018</strain>
    </source>
</reference>